<reference evidence="1 2" key="1">
    <citation type="submission" date="2018-02" db="EMBL/GenBank/DDBJ databases">
        <title>Genomic Encyclopedia of Archaeal and Bacterial Type Strains, Phase II (KMG-II): from individual species to whole genera.</title>
        <authorList>
            <person name="Goeker M."/>
        </authorList>
    </citation>
    <scope>NUCLEOTIDE SEQUENCE [LARGE SCALE GENOMIC DNA]</scope>
    <source>
        <strain evidence="1 2">DSM 22857</strain>
    </source>
</reference>
<name>A0A2S6IC56_9ACTN</name>
<accession>A0A2S6IC56</accession>
<dbReference type="EMBL" id="PTJD01000022">
    <property type="protein sequence ID" value="PPK90832.1"/>
    <property type="molecule type" value="Genomic_DNA"/>
</dbReference>
<organism evidence="1 2">
    <name type="scientific">Kineococcus xinjiangensis</name>
    <dbReference type="NCBI Taxonomy" id="512762"/>
    <lineage>
        <taxon>Bacteria</taxon>
        <taxon>Bacillati</taxon>
        <taxon>Actinomycetota</taxon>
        <taxon>Actinomycetes</taxon>
        <taxon>Kineosporiales</taxon>
        <taxon>Kineosporiaceae</taxon>
        <taxon>Kineococcus</taxon>
    </lineage>
</organism>
<evidence type="ECO:0000313" key="1">
    <source>
        <dbReference type="EMBL" id="PPK90832.1"/>
    </source>
</evidence>
<keyword evidence="2" id="KW-1185">Reference proteome</keyword>
<sequence>MIAPHARHDGALADCWIQIGWHPQAMTGATSVSMTVLRAALDRVLGEVQRRHGDVVDLDADLYYVLPAESVYAPGTVPDGQACTLGSLVDDVDAVRELAAGGLAEEGEEAEVVVWHDLAHVIGVLQRLAAIDRP</sequence>
<comment type="caution">
    <text evidence="1">The sequence shown here is derived from an EMBL/GenBank/DDBJ whole genome shotgun (WGS) entry which is preliminary data.</text>
</comment>
<proteinExistence type="predicted"/>
<evidence type="ECO:0000313" key="2">
    <source>
        <dbReference type="Proteomes" id="UP000239485"/>
    </source>
</evidence>
<dbReference type="Proteomes" id="UP000239485">
    <property type="component" value="Unassembled WGS sequence"/>
</dbReference>
<protein>
    <submittedName>
        <fullName evidence="1">Uncharacterized protein</fullName>
    </submittedName>
</protein>
<dbReference type="AlphaFoldDB" id="A0A2S6IC56"/>
<gene>
    <name evidence="1" type="ORF">CLV92_1227</name>
</gene>